<keyword evidence="1" id="KW-1133">Transmembrane helix</keyword>
<evidence type="ECO:0000256" key="1">
    <source>
        <dbReference type="SAM" id="Phobius"/>
    </source>
</evidence>
<dbReference type="InterPro" id="IPR049458">
    <property type="entry name" value="EpsG-like"/>
</dbReference>
<keyword evidence="1" id="KW-0812">Transmembrane</keyword>
<gene>
    <name evidence="2" type="ORF">HDF23_005209</name>
</gene>
<evidence type="ECO:0008006" key="4">
    <source>
        <dbReference type="Google" id="ProtNLM"/>
    </source>
</evidence>
<accession>A0ABR6PRS0</accession>
<proteinExistence type="predicted"/>
<dbReference type="RefSeq" id="WP_076377659.1">
    <property type="nucleotide sequence ID" value="NZ_FTMG01000018.1"/>
</dbReference>
<evidence type="ECO:0000313" key="2">
    <source>
        <dbReference type="EMBL" id="MBB6112434.1"/>
    </source>
</evidence>
<feature type="transmembrane region" description="Helical" evidence="1">
    <location>
        <begin position="171"/>
        <end position="194"/>
    </location>
</feature>
<protein>
    <recommendedName>
        <fullName evidence="4">EpsG family protein</fullName>
    </recommendedName>
</protein>
<dbReference type="Proteomes" id="UP000541583">
    <property type="component" value="Unassembled WGS sequence"/>
</dbReference>
<sequence length="403" mass="47654">MTGYLLFFIPLAILAFFESSKFKDEYVNYVIKLLWPVTIVAAFIFIGLRYKVGLDWFQYYDFMDHTENLGQVISGPDNAPIFYDAPFEIGYKWLCLIIKTLGIGFPGLVAIISAYNLFCLTWFIKRYIPDYRYMFMLILYSINIFREFDILRQSLAFYTLLFAIPQINKSFFKYLLICSVATLFHNSALIFIPVYGIFKLRLSKNLILVTSFLYILNFIIPFKILSTISRIFLLVPSSSSFLVEKFLSYIELFPNSIHFNFLAFTNIFMLFSMWLFYDKVVRDSKQHHNLFMMFIAYIFVVIFFSQVDEISGRFAYYFTIESAFILAIMSQCYSKYSRIFYNACLLGIACIKFISPLKNEASYLTYFPYNNYLLIDDAEDLRIMNNFYKAQEKTKEFYDNQAK</sequence>
<feature type="transmembrane region" description="Helical" evidence="1">
    <location>
        <begin position="256"/>
        <end position="277"/>
    </location>
</feature>
<feature type="transmembrane region" description="Helical" evidence="1">
    <location>
        <begin position="206"/>
        <end position="224"/>
    </location>
</feature>
<organism evidence="2 3">
    <name type="scientific">Mucilaginibacter lappiensis</name>
    <dbReference type="NCBI Taxonomy" id="354630"/>
    <lineage>
        <taxon>Bacteria</taxon>
        <taxon>Pseudomonadati</taxon>
        <taxon>Bacteroidota</taxon>
        <taxon>Sphingobacteriia</taxon>
        <taxon>Sphingobacteriales</taxon>
        <taxon>Sphingobacteriaceae</taxon>
        <taxon>Mucilaginibacter</taxon>
    </lineage>
</organism>
<evidence type="ECO:0000313" key="3">
    <source>
        <dbReference type="Proteomes" id="UP000541583"/>
    </source>
</evidence>
<feature type="transmembrane region" description="Helical" evidence="1">
    <location>
        <begin position="29"/>
        <end position="48"/>
    </location>
</feature>
<reference evidence="2 3" key="1">
    <citation type="submission" date="2020-08" db="EMBL/GenBank/DDBJ databases">
        <title>Genomic Encyclopedia of Type Strains, Phase IV (KMG-V): Genome sequencing to study the core and pangenomes of soil and plant-associated prokaryotes.</title>
        <authorList>
            <person name="Whitman W."/>
        </authorList>
    </citation>
    <scope>NUCLEOTIDE SEQUENCE [LARGE SCALE GENOMIC DNA]</scope>
    <source>
        <strain evidence="2 3">ANJLi2</strain>
    </source>
</reference>
<feature type="transmembrane region" description="Helical" evidence="1">
    <location>
        <begin position="314"/>
        <end position="332"/>
    </location>
</feature>
<dbReference type="Pfam" id="PF14897">
    <property type="entry name" value="EpsG"/>
    <property type="match status" value="1"/>
</dbReference>
<comment type="caution">
    <text evidence="2">The sequence shown here is derived from an EMBL/GenBank/DDBJ whole genome shotgun (WGS) entry which is preliminary data.</text>
</comment>
<feature type="transmembrane region" description="Helical" evidence="1">
    <location>
        <begin position="289"/>
        <end position="308"/>
    </location>
</feature>
<name>A0ABR6PRS0_9SPHI</name>
<feature type="transmembrane region" description="Helical" evidence="1">
    <location>
        <begin position="339"/>
        <end position="357"/>
    </location>
</feature>
<keyword evidence="3" id="KW-1185">Reference proteome</keyword>
<keyword evidence="1" id="KW-0472">Membrane</keyword>
<feature type="transmembrane region" description="Helical" evidence="1">
    <location>
        <begin position="101"/>
        <end position="125"/>
    </location>
</feature>
<dbReference type="EMBL" id="JACHCB010000018">
    <property type="protein sequence ID" value="MBB6112434.1"/>
    <property type="molecule type" value="Genomic_DNA"/>
</dbReference>